<dbReference type="PANTHER" id="PTHR19446">
    <property type="entry name" value="REVERSE TRANSCRIPTASES"/>
    <property type="match status" value="1"/>
</dbReference>
<evidence type="ECO:0000256" key="1">
    <source>
        <dbReference type="SAM" id="Coils"/>
    </source>
</evidence>
<protein>
    <submittedName>
        <fullName evidence="3">Uncharacterized protein</fullName>
    </submittedName>
</protein>
<dbReference type="Gene3D" id="3.30.70.330">
    <property type="match status" value="1"/>
</dbReference>
<accession>A0A2Z6RN63</accession>
<dbReference type="SUPFAM" id="SSF54928">
    <property type="entry name" value="RNA-binding domain, RBD"/>
    <property type="match status" value="1"/>
</dbReference>
<dbReference type="InterPro" id="IPR012677">
    <property type="entry name" value="Nucleotide-bd_a/b_plait_sf"/>
</dbReference>
<evidence type="ECO:0000313" key="3">
    <source>
        <dbReference type="EMBL" id="GBB93696.1"/>
    </source>
</evidence>
<dbReference type="STRING" id="94130.A0A2Z6RN63"/>
<feature type="compositionally biased region" description="Low complexity" evidence="2">
    <location>
        <begin position="84"/>
        <end position="111"/>
    </location>
</feature>
<feature type="compositionally biased region" description="Basic residues" evidence="2">
    <location>
        <begin position="423"/>
        <end position="433"/>
    </location>
</feature>
<feature type="compositionally biased region" description="Polar residues" evidence="2">
    <location>
        <begin position="121"/>
        <end position="142"/>
    </location>
</feature>
<feature type="compositionally biased region" description="Polar residues" evidence="2">
    <location>
        <begin position="484"/>
        <end position="507"/>
    </location>
</feature>
<dbReference type="InterPro" id="IPR036691">
    <property type="entry name" value="Endo/exonu/phosph_ase_sf"/>
</dbReference>
<evidence type="ECO:0000313" key="4">
    <source>
        <dbReference type="Proteomes" id="UP000247702"/>
    </source>
</evidence>
<keyword evidence="4" id="KW-1185">Reference proteome</keyword>
<feature type="region of interest" description="Disordered" evidence="2">
    <location>
        <begin position="421"/>
        <end position="507"/>
    </location>
</feature>
<dbReference type="AlphaFoldDB" id="A0A2Z6RN63"/>
<proteinExistence type="predicted"/>
<dbReference type="Proteomes" id="UP000247702">
    <property type="component" value="Unassembled WGS sequence"/>
</dbReference>
<feature type="region of interest" description="Disordered" evidence="2">
    <location>
        <begin position="1"/>
        <end position="154"/>
    </location>
</feature>
<feature type="coiled-coil region" evidence="1">
    <location>
        <begin position="510"/>
        <end position="537"/>
    </location>
</feature>
<reference evidence="3 4" key="1">
    <citation type="submission" date="2017-11" db="EMBL/GenBank/DDBJ databases">
        <title>The genome of Rhizophagus clarus HR1 reveals common genetic basis of auxotrophy among arbuscular mycorrhizal fungi.</title>
        <authorList>
            <person name="Kobayashi Y."/>
        </authorList>
    </citation>
    <scope>NUCLEOTIDE SEQUENCE [LARGE SCALE GENOMIC DNA]</scope>
    <source>
        <strain evidence="3 4">HR1</strain>
    </source>
</reference>
<dbReference type="SUPFAM" id="SSF56219">
    <property type="entry name" value="DNase I-like"/>
    <property type="match status" value="1"/>
</dbReference>
<comment type="caution">
    <text evidence="3">The sequence shown here is derived from an EMBL/GenBank/DDBJ whole genome shotgun (WGS) entry which is preliminary data.</text>
</comment>
<dbReference type="EMBL" id="BEXD01001353">
    <property type="protein sequence ID" value="GBB93696.1"/>
    <property type="molecule type" value="Genomic_DNA"/>
</dbReference>
<organism evidence="3 4">
    <name type="scientific">Rhizophagus clarus</name>
    <dbReference type="NCBI Taxonomy" id="94130"/>
    <lineage>
        <taxon>Eukaryota</taxon>
        <taxon>Fungi</taxon>
        <taxon>Fungi incertae sedis</taxon>
        <taxon>Mucoromycota</taxon>
        <taxon>Glomeromycotina</taxon>
        <taxon>Glomeromycetes</taxon>
        <taxon>Glomerales</taxon>
        <taxon>Glomeraceae</taxon>
        <taxon>Rhizophagus</taxon>
    </lineage>
</organism>
<dbReference type="InterPro" id="IPR035979">
    <property type="entry name" value="RBD_domain_sf"/>
</dbReference>
<feature type="compositionally biased region" description="Low complexity" evidence="2">
    <location>
        <begin position="434"/>
        <end position="458"/>
    </location>
</feature>
<feature type="compositionally biased region" description="Low complexity" evidence="2">
    <location>
        <begin position="31"/>
        <end position="42"/>
    </location>
</feature>
<dbReference type="GO" id="GO:0003676">
    <property type="term" value="F:nucleic acid binding"/>
    <property type="evidence" value="ECO:0007669"/>
    <property type="project" value="InterPro"/>
</dbReference>
<name>A0A2Z6RN63_9GLOM</name>
<gene>
    <name evidence="3" type="ORF">RclHR1_22150001</name>
</gene>
<sequence>MSSRNSQNVAWRGGGLPNTNSRRAHRHNKRNNNNNSDNSSSDGEGAAQQKRTRTHSKNTMDEDYVADTVADVRADGPSSPPKENNTASTSLSSPPNSAAASSSAPNNDASNGLNVSMHARITTSASPPNTSPDKATADNSPVDQIPIPSPTFSFNRNDYQAAAAPNSASETLKNFPTNKALTDAVNNTFLEMYESYTGKARMTGSGESKRLVIHFQTMEARDACVGAAHLQFPDLVFHAHDLKQLRSNEDLQAIQVTDIPFFLTKENGVSYFKKFGNIASCRVYSRKNAKVQQAQIVYNSAQSIARFDSQWAVYCFSTCLRVTPYHYTVDQKSSRHAFVATLTQLPPNIKDIDLTPLIRELGAKAVNVPLSLNSYKPKRWAYITFPSQELMDAAMEQLIGYQGHTLQTRDRNSVAALKERFHVGHTSRPKPNSRSRSCSCSRSKGPDNSQSSQHQQSSPAKSKANIPNNQCSRSKSNDKCDRSVSFSSALRTPPSSSARTQTPSLSPQEANEILSLLKALQQDMAEVRDRITALELNDQCMARIKRHIGLQPMSSVSPNTPQTSDMSIDQPDVSDLFLTQNSLRAEPSSRPLNPLLPDFVPLTFPVIPARTSSSAVITLLLPSLPRNMLALKSRLSMKSIQPLKVKWTCSLFNFLLSNGYVDFTPVNSSASLGTFRRADVITRIDYIWSSPLLKPFLLTSIIFDACDDSLSDHNPVITYFDSFLLCSSVKLACARQLKRRTRRVFLLDSVSPALWDDFSAHIDALCNTPPTTFASWHINQMCEYLHSSIIARASAVLPSRTIRNDHSPKLPKELETLIQHCRFLNRVLHSIRILRKHPHTFSSSHDRKWTVYLIRLGNIFHLYKSCFSTIPVLPTTLSSCRADNFNHIFNLLSHSSSLLRGLHLLKEKEYQDLSIKAHIEKRDLDFDTDISSFINSALSRSRRWIVLDRVFIDHPTAPRLLTDLLDISDAVVNHFQYAVPVKSTLPLHISALPDRWRSAYSPMDSISPAIYDSLLSPFSLDEWLNTISSMPNGKAPGPSMITYEMLKHLGPAANALLLILIRKCFASADIPDLWRQAMVFPIPKPHDWHCQLQNTCPITLLKVIRKLFVKLFYNRLSSILAAHNVLTSGNFAGLPGGTCRDPIITLESIIHDATCTKSPLWILSQDISKAFDSVHLTMLKFALECIRLPASSIKLILSLYELIKSDFHCLW</sequence>
<feature type="compositionally biased region" description="Polar residues" evidence="2">
    <location>
        <begin position="465"/>
        <end position="474"/>
    </location>
</feature>
<keyword evidence="1" id="KW-0175">Coiled coil</keyword>
<evidence type="ECO:0000256" key="2">
    <source>
        <dbReference type="SAM" id="MobiDB-lite"/>
    </source>
</evidence>